<dbReference type="AlphaFoldDB" id="A0A6J7CYS0"/>
<dbReference type="InterPro" id="IPR029044">
    <property type="entry name" value="Nucleotide-diphossugar_trans"/>
</dbReference>
<dbReference type="InterPro" id="IPR011004">
    <property type="entry name" value="Trimer_LpxA-like_sf"/>
</dbReference>
<dbReference type="SUPFAM" id="SSF51161">
    <property type="entry name" value="Trimeric LpxA-like enzymes"/>
    <property type="match status" value="1"/>
</dbReference>
<dbReference type="CDD" id="cd04181">
    <property type="entry name" value="NTP_transferase"/>
    <property type="match status" value="1"/>
</dbReference>
<reference evidence="4" key="1">
    <citation type="submission" date="2020-05" db="EMBL/GenBank/DDBJ databases">
        <authorList>
            <person name="Chiriac C."/>
            <person name="Salcher M."/>
            <person name="Ghai R."/>
            <person name="Kavagutti S V."/>
        </authorList>
    </citation>
    <scope>NUCLEOTIDE SEQUENCE</scope>
</reference>
<sequence>MATRVWVAAATQPDLVMQALILAGGEGTRLRPLTSTVPKPVVPILDRPHLVHMADWLKRFGVDDVILACGHMADGIREIAGDGTSLGIRLRYVEEPEPRGTGGAIKEAESLLDDQFLVFNGDILADLDLAPLLAHHEQTGAAATIGLIAVEDPSAFGVVVTAEDGSVEAFIEKPPRDEAPTNLVNAGVYVIEKRVLEGITPEQNVSIEREVFPALTGNGLHAIEVSGYWLDIGTPERYLEAHWDLLDGTLGGGSGLDGGPGGVSLGFDCEVDGEVNGPAWLDDEVKVAAGASVGPRAVIGAGGVIAAGAEIVDSVLLAGVEVGAGAKITGTVIASNAKIGENVTAGPDVVIGEGATVPAGTTLEPGARVAPEVS</sequence>
<dbReference type="Gene3D" id="2.160.10.10">
    <property type="entry name" value="Hexapeptide repeat proteins"/>
    <property type="match status" value="1"/>
</dbReference>
<proteinExistence type="inferred from homology"/>
<dbReference type="SUPFAM" id="SSF53448">
    <property type="entry name" value="Nucleotide-diphospho-sugar transferases"/>
    <property type="match status" value="1"/>
</dbReference>
<accession>A0A6J7CYS0</accession>
<dbReference type="Pfam" id="PF25087">
    <property type="entry name" value="GMPPB_C"/>
    <property type="match status" value="1"/>
</dbReference>
<dbReference type="InterPro" id="IPR050486">
    <property type="entry name" value="Mannose-1P_guanyltransferase"/>
</dbReference>
<dbReference type="EMBL" id="CAFBLU010000002">
    <property type="protein sequence ID" value="CAB4861948.1"/>
    <property type="molecule type" value="Genomic_DNA"/>
</dbReference>
<evidence type="ECO:0000256" key="1">
    <source>
        <dbReference type="ARBA" id="ARBA00007274"/>
    </source>
</evidence>
<gene>
    <name evidence="4" type="ORF">UFOPK3444_00229</name>
</gene>
<feature type="domain" description="Nucleotidyl transferase" evidence="2">
    <location>
        <begin position="19"/>
        <end position="246"/>
    </location>
</feature>
<evidence type="ECO:0000259" key="3">
    <source>
        <dbReference type="Pfam" id="PF25087"/>
    </source>
</evidence>
<organism evidence="4">
    <name type="scientific">freshwater metagenome</name>
    <dbReference type="NCBI Taxonomy" id="449393"/>
    <lineage>
        <taxon>unclassified sequences</taxon>
        <taxon>metagenomes</taxon>
        <taxon>ecological metagenomes</taxon>
    </lineage>
</organism>
<dbReference type="Pfam" id="PF00483">
    <property type="entry name" value="NTP_transferase"/>
    <property type="match status" value="1"/>
</dbReference>
<feature type="domain" description="Mannose-1-phosphate guanyltransferase C-terminal" evidence="3">
    <location>
        <begin position="276"/>
        <end position="364"/>
    </location>
</feature>
<evidence type="ECO:0000313" key="4">
    <source>
        <dbReference type="EMBL" id="CAB4861948.1"/>
    </source>
</evidence>
<protein>
    <submittedName>
        <fullName evidence="4">Unannotated protein</fullName>
    </submittedName>
</protein>
<comment type="similarity">
    <text evidence="1">Belongs to the transferase hexapeptide repeat family.</text>
</comment>
<dbReference type="Gene3D" id="3.90.550.10">
    <property type="entry name" value="Spore Coat Polysaccharide Biosynthesis Protein SpsA, Chain A"/>
    <property type="match status" value="1"/>
</dbReference>
<dbReference type="InterPro" id="IPR005835">
    <property type="entry name" value="NTP_transferase_dom"/>
</dbReference>
<dbReference type="InterPro" id="IPR056729">
    <property type="entry name" value="GMPPB_C"/>
</dbReference>
<name>A0A6J7CYS0_9ZZZZ</name>
<evidence type="ECO:0000259" key="2">
    <source>
        <dbReference type="Pfam" id="PF00483"/>
    </source>
</evidence>
<dbReference type="PANTHER" id="PTHR22572">
    <property type="entry name" value="SUGAR-1-PHOSPHATE GUANYL TRANSFERASE"/>
    <property type="match status" value="1"/>
</dbReference>